<reference evidence="4 5" key="1">
    <citation type="submission" date="2022-06" db="EMBL/GenBank/DDBJ databases">
        <title>Halogeometricum sp. a new haloarchaeum isolate from saline soil.</title>
        <authorList>
            <person name="Strakova D."/>
            <person name="Galisteo C."/>
            <person name="Sanchez-Porro C."/>
            <person name="Ventosa A."/>
        </authorList>
    </citation>
    <scope>NUCLEOTIDE SEQUENCE [LARGE SCALE GENOMIC DNA]</scope>
    <source>
        <strain evidence="4 5">S1BR25-6</strain>
    </source>
</reference>
<keyword evidence="1" id="KW-0808">Transferase</keyword>
<dbReference type="Gene3D" id="3.40.50.150">
    <property type="entry name" value="Vaccinia Virus protein VP39"/>
    <property type="match status" value="1"/>
</dbReference>
<dbReference type="RefSeq" id="WP_310926208.1">
    <property type="nucleotide sequence ID" value="NZ_JAMQOP010000006.1"/>
</dbReference>
<evidence type="ECO:0000256" key="1">
    <source>
        <dbReference type="ARBA" id="ARBA00022679"/>
    </source>
</evidence>
<name>A0ABU2GKL4_9EURY</name>
<feature type="region of interest" description="Disordered" evidence="2">
    <location>
        <begin position="1"/>
        <end position="28"/>
    </location>
</feature>
<accession>A0ABU2GKL4</accession>
<dbReference type="Proteomes" id="UP001257060">
    <property type="component" value="Unassembled WGS sequence"/>
</dbReference>
<keyword evidence="5" id="KW-1185">Reference proteome</keyword>
<dbReference type="InterPro" id="IPR050447">
    <property type="entry name" value="Erg6_SMT_methyltransf"/>
</dbReference>
<evidence type="ECO:0000259" key="3">
    <source>
        <dbReference type="Pfam" id="PF08241"/>
    </source>
</evidence>
<keyword evidence="4" id="KW-0489">Methyltransferase</keyword>
<dbReference type="PANTHER" id="PTHR44068">
    <property type="entry name" value="ZGC:194242"/>
    <property type="match status" value="1"/>
</dbReference>
<evidence type="ECO:0000313" key="5">
    <source>
        <dbReference type="Proteomes" id="UP001257060"/>
    </source>
</evidence>
<dbReference type="CDD" id="cd02440">
    <property type="entry name" value="AdoMet_MTases"/>
    <property type="match status" value="1"/>
</dbReference>
<dbReference type="PANTHER" id="PTHR44068:SF11">
    <property type="entry name" value="GERANYL DIPHOSPHATE 2-C-METHYLTRANSFERASE"/>
    <property type="match status" value="1"/>
</dbReference>
<dbReference type="GO" id="GO:0032259">
    <property type="term" value="P:methylation"/>
    <property type="evidence" value="ECO:0007669"/>
    <property type="project" value="UniProtKB-KW"/>
</dbReference>
<evidence type="ECO:0000313" key="4">
    <source>
        <dbReference type="EMBL" id="MDS0301325.1"/>
    </source>
</evidence>
<organism evidence="4 5">
    <name type="scientific">Halogeometricum salsisoli</name>
    <dbReference type="NCBI Taxonomy" id="2950536"/>
    <lineage>
        <taxon>Archaea</taxon>
        <taxon>Methanobacteriati</taxon>
        <taxon>Methanobacteriota</taxon>
        <taxon>Stenosarchaea group</taxon>
        <taxon>Halobacteria</taxon>
        <taxon>Halobacteriales</taxon>
        <taxon>Haloferacaceae</taxon>
        <taxon>Halogeometricum</taxon>
    </lineage>
</organism>
<dbReference type="InterPro" id="IPR029063">
    <property type="entry name" value="SAM-dependent_MTases_sf"/>
</dbReference>
<protein>
    <submittedName>
        <fullName evidence="4">Methyltransferase domain-containing protein</fullName>
    </submittedName>
</protein>
<feature type="domain" description="Methyltransferase type 11" evidence="3">
    <location>
        <begin position="102"/>
        <end position="198"/>
    </location>
</feature>
<dbReference type="Pfam" id="PF08241">
    <property type="entry name" value="Methyltransf_11"/>
    <property type="match status" value="1"/>
</dbReference>
<proteinExistence type="predicted"/>
<dbReference type="GO" id="GO:0008168">
    <property type="term" value="F:methyltransferase activity"/>
    <property type="evidence" value="ECO:0007669"/>
    <property type="project" value="UniProtKB-KW"/>
</dbReference>
<dbReference type="EMBL" id="JAMQOP010000006">
    <property type="protein sequence ID" value="MDS0301325.1"/>
    <property type="molecule type" value="Genomic_DNA"/>
</dbReference>
<evidence type="ECO:0000256" key="2">
    <source>
        <dbReference type="SAM" id="MobiDB-lite"/>
    </source>
</evidence>
<gene>
    <name evidence="4" type="ORF">NDI76_21560</name>
</gene>
<comment type="caution">
    <text evidence="4">The sequence shown here is derived from an EMBL/GenBank/DDBJ whole genome shotgun (WGS) entry which is preliminary data.</text>
</comment>
<sequence length="317" mass="35381">MPTSRTAANPSTAIRRFPNSSRSSMDQNSLRERIIDQFSYRGKRADIWRAFDLLLETDEFLNLGYSEWYQPHVFGSSQRRLVTEVGSRIESYPPGTDGVRLLDIGCGRGGPAIHLTNRFGSRVTGLDLVPYNIERATENARGKQAETEFVVGDATKLPFATDSFTACTAIDALVYLPDRNSVFAGVADVLEPKGVFVVSDLVMRSDVSETERRVVDSFADAWDMPSIGTVEQYKAALDDSNLELETVENITGHSVGRFRKWTSLYLQLLRSPTRSLLERLYRAYDLDPTGITEQVKAAHRALPFLQHVVLVAKAEAP</sequence>
<dbReference type="SUPFAM" id="SSF53335">
    <property type="entry name" value="S-adenosyl-L-methionine-dependent methyltransferases"/>
    <property type="match status" value="1"/>
</dbReference>
<dbReference type="InterPro" id="IPR013216">
    <property type="entry name" value="Methyltransf_11"/>
</dbReference>